<evidence type="ECO:0000313" key="4">
    <source>
        <dbReference type="EMBL" id="KAK3370318.1"/>
    </source>
</evidence>
<feature type="compositionally biased region" description="Basic and acidic residues" evidence="1">
    <location>
        <begin position="89"/>
        <end position="102"/>
    </location>
</feature>
<keyword evidence="2" id="KW-0472">Membrane</keyword>
<feature type="region of interest" description="Disordered" evidence="1">
    <location>
        <begin position="83"/>
        <end position="110"/>
    </location>
</feature>
<dbReference type="PANTHER" id="PTHR21377:SF0">
    <property type="entry name" value="PROTEIN FAM210B, MITOCHONDRIAL"/>
    <property type="match status" value="1"/>
</dbReference>
<evidence type="ECO:0000256" key="1">
    <source>
        <dbReference type="SAM" id="MobiDB-lite"/>
    </source>
</evidence>
<dbReference type="Pfam" id="PF06916">
    <property type="entry name" value="FAM210A-B_dom"/>
    <property type="match status" value="1"/>
</dbReference>
<protein>
    <recommendedName>
        <fullName evidence="3">DUF1279 domain-containing protein</fullName>
    </recommendedName>
</protein>
<sequence length="266" mass="29525">MFRTAVGALDAMLGGSALSKKITRDVVGRQLWARRISTKTTAVPLHQTACAPQFWAHKLPKTKAGSATAGKFRNPFFSARRPFHSSKTRRSETNSTKEKTPEPEPAPTTLGAKLKRLSREYGWSAVGVYMTLSILDFPFCFLLVRTVGTDRIAQAEHVVVSNVEKAIPERVKAFWREYKQALKEARAESGGELAEAIEMAGYGVKEAEERNEQGASLATQLALAYAIHKSFIFIRVPLTAAILPKVVKVLRSWGWQIGKRRSKVVK</sequence>
<dbReference type="GO" id="GO:0005739">
    <property type="term" value="C:mitochondrion"/>
    <property type="evidence" value="ECO:0007669"/>
    <property type="project" value="TreeGrafter"/>
</dbReference>
<dbReference type="AlphaFoldDB" id="A0AAE0N4W9"/>
<proteinExistence type="predicted"/>
<dbReference type="InterPro" id="IPR045866">
    <property type="entry name" value="FAM210A/B-like"/>
</dbReference>
<dbReference type="InterPro" id="IPR009688">
    <property type="entry name" value="FAM210A/B-like_dom"/>
</dbReference>
<keyword evidence="2" id="KW-0812">Transmembrane</keyword>
<keyword evidence="2" id="KW-1133">Transmembrane helix</keyword>
<keyword evidence="5" id="KW-1185">Reference proteome</keyword>
<reference evidence="4" key="2">
    <citation type="submission" date="2023-06" db="EMBL/GenBank/DDBJ databases">
        <authorList>
            <consortium name="Lawrence Berkeley National Laboratory"/>
            <person name="Haridas S."/>
            <person name="Hensen N."/>
            <person name="Bonometti L."/>
            <person name="Westerberg I."/>
            <person name="Brannstrom I.O."/>
            <person name="Guillou S."/>
            <person name="Cros-Aarteil S."/>
            <person name="Calhoun S."/>
            <person name="Kuo A."/>
            <person name="Mondo S."/>
            <person name="Pangilinan J."/>
            <person name="Riley R."/>
            <person name="LaButti K."/>
            <person name="Andreopoulos B."/>
            <person name="Lipzen A."/>
            <person name="Chen C."/>
            <person name="Yanf M."/>
            <person name="Daum C."/>
            <person name="Ng V."/>
            <person name="Clum A."/>
            <person name="Steindorff A."/>
            <person name="Ohm R."/>
            <person name="Martin F."/>
            <person name="Silar P."/>
            <person name="Natvig D."/>
            <person name="Lalanne C."/>
            <person name="Gautier V."/>
            <person name="Ament-velasquez S.L."/>
            <person name="Kruys A."/>
            <person name="Hutchinson M.I."/>
            <person name="Powell A.J."/>
            <person name="Barry K."/>
            <person name="Miller A.N."/>
            <person name="Grigoriev I.V."/>
            <person name="Debuchy R."/>
            <person name="Gladieux P."/>
            <person name="Thoren M.H."/>
            <person name="Johannesson H."/>
        </authorList>
    </citation>
    <scope>NUCLEOTIDE SEQUENCE</scope>
    <source>
        <strain evidence="4">CBS 232.78</strain>
    </source>
</reference>
<organism evidence="4 5">
    <name type="scientific">Podospora didyma</name>
    <dbReference type="NCBI Taxonomy" id="330526"/>
    <lineage>
        <taxon>Eukaryota</taxon>
        <taxon>Fungi</taxon>
        <taxon>Dikarya</taxon>
        <taxon>Ascomycota</taxon>
        <taxon>Pezizomycotina</taxon>
        <taxon>Sordariomycetes</taxon>
        <taxon>Sordariomycetidae</taxon>
        <taxon>Sordariales</taxon>
        <taxon>Podosporaceae</taxon>
        <taxon>Podospora</taxon>
    </lineage>
</organism>
<feature type="transmembrane region" description="Helical" evidence="2">
    <location>
        <begin position="121"/>
        <end position="144"/>
    </location>
</feature>
<evidence type="ECO:0000259" key="3">
    <source>
        <dbReference type="Pfam" id="PF06916"/>
    </source>
</evidence>
<name>A0AAE0N4W9_9PEZI</name>
<dbReference type="PANTHER" id="PTHR21377">
    <property type="entry name" value="PROTEIN FAM210B, MITOCHONDRIAL"/>
    <property type="match status" value="1"/>
</dbReference>
<comment type="caution">
    <text evidence="4">The sequence shown here is derived from an EMBL/GenBank/DDBJ whole genome shotgun (WGS) entry which is preliminary data.</text>
</comment>
<gene>
    <name evidence="4" type="ORF">B0H63DRAFT_314433</name>
</gene>
<dbReference type="EMBL" id="JAULSW010000009">
    <property type="protein sequence ID" value="KAK3370318.1"/>
    <property type="molecule type" value="Genomic_DNA"/>
</dbReference>
<evidence type="ECO:0000256" key="2">
    <source>
        <dbReference type="SAM" id="Phobius"/>
    </source>
</evidence>
<evidence type="ECO:0000313" key="5">
    <source>
        <dbReference type="Proteomes" id="UP001285441"/>
    </source>
</evidence>
<reference evidence="4" key="1">
    <citation type="journal article" date="2023" name="Mol. Phylogenet. Evol.">
        <title>Genome-scale phylogeny and comparative genomics of the fungal order Sordariales.</title>
        <authorList>
            <person name="Hensen N."/>
            <person name="Bonometti L."/>
            <person name="Westerberg I."/>
            <person name="Brannstrom I.O."/>
            <person name="Guillou S."/>
            <person name="Cros-Aarteil S."/>
            <person name="Calhoun S."/>
            <person name="Haridas S."/>
            <person name="Kuo A."/>
            <person name="Mondo S."/>
            <person name="Pangilinan J."/>
            <person name="Riley R."/>
            <person name="LaButti K."/>
            <person name="Andreopoulos B."/>
            <person name="Lipzen A."/>
            <person name="Chen C."/>
            <person name="Yan M."/>
            <person name="Daum C."/>
            <person name="Ng V."/>
            <person name="Clum A."/>
            <person name="Steindorff A."/>
            <person name="Ohm R.A."/>
            <person name="Martin F."/>
            <person name="Silar P."/>
            <person name="Natvig D.O."/>
            <person name="Lalanne C."/>
            <person name="Gautier V."/>
            <person name="Ament-Velasquez S.L."/>
            <person name="Kruys A."/>
            <person name="Hutchinson M.I."/>
            <person name="Powell A.J."/>
            <person name="Barry K."/>
            <person name="Miller A.N."/>
            <person name="Grigoriev I.V."/>
            <person name="Debuchy R."/>
            <person name="Gladieux P."/>
            <person name="Hiltunen Thoren M."/>
            <person name="Johannesson H."/>
        </authorList>
    </citation>
    <scope>NUCLEOTIDE SEQUENCE</scope>
    <source>
        <strain evidence="4">CBS 232.78</strain>
    </source>
</reference>
<dbReference type="Proteomes" id="UP001285441">
    <property type="component" value="Unassembled WGS sequence"/>
</dbReference>
<feature type="domain" description="DUF1279" evidence="3">
    <location>
        <begin position="113"/>
        <end position="244"/>
    </location>
</feature>
<accession>A0AAE0N4W9</accession>